<proteinExistence type="predicted"/>
<keyword evidence="3" id="KW-0479">Metal-binding</keyword>
<evidence type="ECO:0000256" key="7">
    <source>
        <dbReference type="ARBA" id="ARBA00031285"/>
    </source>
</evidence>
<keyword evidence="4 8" id="KW-0732">Signal</keyword>
<keyword evidence="6" id="KW-0862">Zinc</keyword>
<protein>
    <recommendedName>
        <fullName evidence="2">Phospholipase C</fullName>
        <ecNumber evidence="1">3.1.4.3</ecNumber>
    </recommendedName>
    <alternativeName>
        <fullName evidence="7">Phosphatidylcholine cholinephosphohydrolase</fullName>
    </alternativeName>
</protein>
<feature type="signal peptide" evidence="8">
    <location>
        <begin position="1"/>
        <end position="24"/>
    </location>
</feature>
<organism evidence="10 11">
    <name type="scientific">Bacillus luti</name>
    <dbReference type="NCBI Taxonomy" id="2026191"/>
    <lineage>
        <taxon>Bacteria</taxon>
        <taxon>Bacillati</taxon>
        <taxon>Bacillota</taxon>
        <taxon>Bacilli</taxon>
        <taxon>Bacillales</taxon>
        <taxon>Bacillaceae</taxon>
        <taxon>Bacillus</taxon>
        <taxon>Bacillus cereus group</taxon>
    </lineage>
</organism>
<feature type="domain" description="Zn-dependent PLC" evidence="9">
    <location>
        <begin position="36"/>
        <end position="283"/>
    </location>
</feature>
<dbReference type="Gene3D" id="1.10.575.10">
    <property type="entry name" value="P1 Nuclease"/>
    <property type="match status" value="1"/>
</dbReference>
<evidence type="ECO:0000259" key="9">
    <source>
        <dbReference type="PROSITE" id="PS51346"/>
    </source>
</evidence>
<evidence type="ECO:0000256" key="2">
    <source>
        <dbReference type="ARBA" id="ARBA00018391"/>
    </source>
</evidence>
<dbReference type="PROSITE" id="PS51346">
    <property type="entry name" value="PROKAR_ZN_DEPEND_PLPC_2"/>
    <property type="match status" value="1"/>
</dbReference>
<dbReference type="PRINTS" id="PR00479">
    <property type="entry name" value="PRPHPHLPASEC"/>
</dbReference>
<evidence type="ECO:0000256" key="6">
    <source>
        <dbReference type="ARBA" id="ARBA00022833"/>
    </source>
</evidence>
<reference evidence="10 11" key="1">
    <citation type="submission" date="2024-03" db="EMBL/GenBank/DDBJ databases">
        <title>A Rare Waterborne Outbreak of Bacillus cereus in China: Epidemiologic Survey, Genomic Insights and Virulence Characteristics.</title>
        <authorList>
            <person name="Wang S."/>
        </authorList>
    </citation>
    <scope>NUCLEOTIDE SEQUENCE [LARGE SCALE GENOMIC DNA]</scope>
    <source>
        <strain evidence="10 11">BC008</strain>
    </source>
</reference>
<accession>A0ABU8HXD2</accession>
<keyword evidence="5" id="KW-0378">Hydrolase</keyword>
<dbReference type="EMBL" id="JBBAGW010000008">
    <property type="protein sequence ID" value="MEI5931129.1"/>
    <property type="molecule type" value="Genomic_DNA"/>
</dbReference>
<sequence length="283" mass="32195">MKKKVLALAAAITLVAPLQNVAFAHEKNEGNVPIITQYWSAEDTHSEGVNSHLWIVNRAIDIMSRNTTLVRQDEVALLNAWRTDLEKGIYAADYENPYYDNSTFTSHFYDPDTGKTYVGLAKQAKETGNKYFKLAGESYKNKDMKQAFFYLGLSLHYLGDVNQPMHAANFTNLSYPQGFHSKYENFVDTIKDNYKVTDGNGYWNWKGMNPEEWIHGAAVAAKQDYSGIVNSNTKSWFVKAAVSQSYADKWRAEVTPTTGKRLMEAQRVTAGYIQLWFDTYGNR</sequence>
<name>A0ABU8HXD2_9BACI</name>
<dbReference type="SMART" id="SM00770">
    <property type="entry name" value="Zn_dep_PLPC"/>
    <property type="match status" value="1"/>
</dbReference>
<dbReference type="GeneID" id="300961593"/>
<dbReference type="PROSITE" id="PS00384">
    <property type="entry name" value="PROKAR_ZN_DEPEND_PLPC_1"/>
    <property type="match status" value="1"/>
</dbReference>
<evidence type="ECO:0000256" key="4">
    <source>
        <dbReference type="ARBA" id="ARBA00022729"/>
    </source>
</evidence>
<feature type="chain" id="PRO_5045845242" description="Phospholipase C" evidence="8">
    <location>
        <begin position="25"/>
        <end position="283"/>
    </location>
</feature>
<gene>
    <name evidence="10" type="primary">cerA</name>
    <name evidence="10" type="ORF">WBS43_20660</name>
</gene>
<evidence type="ECO:0000256" key="1">
    <source>
        <dbReference type="ARBA" id="ARBA00012018"/>
    </source>
</evidence>
<evidence type="ECO:0000256" key="8">
    <source>
        <dbReference type="SAM" id="SignalP"/>
    </source>
</evidence>
<comment type="caution">
    <text evidence="10">The sequence shown here is derived from an EMBL/GenBank/DDBJ whole genome shotgun (WGS) entry which is preliminary data.</text>
</comment>
<dbReference type="InterPro" id="IPR008947">
    <property type="entry name" value="PLipase_C/P1_nuclease_dom_sf"/>
</dbReference>
<dbReference type="Proteomes" id="UP001365619">
    <property type="component" value="Unassembled WGS sequence"/>
</dbReference>
<dbReference type="Pfam" id="PF00882">
    <property type="entry name" value="Zn_dep_PLPC"/>
    <property type="match status" value="1"/>
</dbReference>
<keyword evidence="11" id="KW-1185">Reference proteome</keyword>
<evidence type="ECO:0000313" key="10">
    <source>
        <dbReference type="EMBL" id="MEI5931129.1"/>
    </source>
</evidence>
<dbReference type="SUPFAM" id="SSF48537">
    <property type="entry name" value="Phospholipase C/P1 nuclease"/>
    <property type="match status" value="1"/>
</dbReference>
<dbReference type="InterPro" id="IPR001531">
    <property type="entry name" value="Zn_PLipaseC"/>
</dbReference>
<dbReference type="RefSeq" id="WP_071710264.1">
    <property type="nucleotide sequence ID" value="NZ_CBCSGN010000015.1"/>
</dbReference>
<evidence type="ECO:0000256" key="3">
    <source>
        <dbReference type="ARBA" id="ARBA00022723"/>
    </source>
</evidence>
<dbReference type="InterPro" id="IPR029002">
    <property type="entry name" value="PLPC/GPLD1"/>
</dbReference>
<evidence type="ECO:0000256" key="5">
    <source>
        <dbReference type="ARBA" id="ARBA00022801"/>
    </source>
</evidence>
<evidence type="ECO:0000313" key="11">
    <source>
        <dbReference type="Proteomes" id="UP001365619"/>
    </source>
</evidence>
<dbReference type="EC" id="3.1.4.3" evidence="1"/>
<dbReference type="CDD" id="cd11009">
    <property type="entry name" value="Zn_dep_PLPC"/>
    <property type="match status" value="1"/>
</dbReference>